<keyword evidence="7" id="KW-1133">Transmembrane helix</keyword>
<evidence type="ECO:0000256" key="5">
    <source>
        <dbReference type="PIRSR" id="PIRSR615500-1"/>
    </source>
</evidence>
<feature type="active site" description="Charge relay system" evidence="5 6">
    <location>
        <position position="315"/>
    </location>
</feature>
<sequence>MHYKKTFLLYIGGFLTVLCLPMFVYAVNDPLSQQWAFNDTGVYTAWVKTQGSRDVIVAIIDNGFDMLHPDLLGNAWQNTDEVANNGIDDDNNGYVDDVWGWSFIPEDVDGNGIFSDRELLGTNNPRPRPEGLTDIEKQEGILHHGTVVAGLIGAVGNNGKGLSGVAQQVRLMNVRVVDESGQGTFNMLDEAIRYAVDNGASVINMSLVGPGNEDIKSAIEYAYKKGVVVIAAAGNNRQDLNLSPLYPLCEDVGLAEQHILGVSSIDEEHHISSFSNQGYTCIDITAPGDDVTSTVRFSPTNGLFDQYLGGWHGTSFAAPLVSGAAALIKAIQPSWGPKEIYEALLSTVHRTAGQDDAVYQELFGAGLLQVDKAVAYALERVTANKDFRDILFVSAQTGISDNSTEGKPSTVYAKALQDIDDVANYAIDGQSGFITVQKKSNTERLITRYTGDWEFVGSFTILASGPLHIASFDNTLFVSPDYPDTILFSAYSFAGSLLSQYNLPHKHSGVSLAVSDSGVLYTYSAQPTLTVQHFDAPFTQETSHFTVQSLVKRGSIVAADIDGDHVEEIALGGAVGDRPLMSYYEHDGTYKRTFSAYDSYVGGFSLRFVDYDRDGKDGIITIPFNNSEPVRIWTNKSKKIAEWQTFSSSRIVDQIATVRFF</sequence>
<dbReference type="GO" id="GO:0006508">
    <property type="term" value="P:proteolysis"/>
    <property type="evidence" value="ECO:0007669"/>
    <property type="project" value="UniProtKB-KW"/>
</dbReference>
<dbReference type="PROSITE" id="PS51892">
    <property type="entry name" value="SUBTILASE"/>
    <property type="match status" value="1"/>
</dbReference>
<protein>
    <recommendedName>
        <fullName evidence="8">Peptidase S8/S53 domain-containing protein</fullName>
    </recommendedName>
</protein>
<name>A0A2M7V4J6_9BACT</name>
<dbReference type="InterPro" id="IPR015500">
    <property type="entry name" value="Peptidase_S8_subtilisin-rel"/>
</dbReference>
<keyword evidence="2 6" id="KW-0645">Protease</keyword>
<feature type="active site" description="Charge relay system" evidence="5 6">
    <location>
        <position position="144"/>
    </location>
</feature>
<evidence type="ECO:0000256" key="7">
    <source>
        <dbReference type="SAM" id="Phobius"/>
    </source>
</evidence>
<feature type="domain" description="Peptidase S8/S53" evidence="8">
    <location>
        <begin position="53"/>
        <end position="366"/>
    </location>
</feature>
<dbReference type="InterPro" id="IPR051048">
    <property type="entry name" value="Peptidase_S8/S53_subtilisin"/>
</dbReference>
<dbReference type="PRINTS" id="PR00723">
    <property type="entry name" value="SUBTILISIN"/>
</dbReference>
<evidence type="ECO:0000256" key="2">
    <source>
        <dbReference type="ARBA" id="ARBA00022670"/>
    </source>
</evidence>
<evidence type="ECO:0000313" key="10">
    <source>
        <dbReference type="Proteomes" id="UP000230078"/>
    </source>
</evidence>
<dbReference type="Pfam" id="PF00082">
    <property type="entry name" value="Peptidase_S8"/>
    <property type="match status" value="1"/>
</dbReference>
<evidence type="ECO:0000256" key="1">
    <source>
        <dbReference type="ARBA" id="ARBA00011073"/>
    </source>
</evidence>
<dbReference type="Gene3D" id="3.40.50.200">
    <property type="entry name" value="Peptidase S8/S53 domain"/>
    <property type="match status" value="1"/>
</dbReference>
<dbReference type="AlphaFoldDB" id="A0A2M7V4J6"/>
<dbReference type="InterPro" id="IPR023828">
    <property type="entry name" value="Peptidase_S8_Ser-AS"/>
</dbReference>
<dbReference type="SUPFAM" id="SSF69318">
    <property type="entry name" value="Integrin alpha N-terminal domain"/>
    <property type="match status" value="1"/>
</dbReference>
<evidence type="ECO:0000256" key="6">
    <source>
        <dbReference type="PROSITE-ProRule" id="PRU01240"/>
    </source>
</evidence>
<dbReference type="Proteomes" id="UP000230078">
    <property type="component" value="Unassembled WGS sequence"/>
</dbReference>
<dbReference type="SUPFAM" id="SSF52743">
    <property type="entry name" value="Subtilisin-like"/>
    <property type="match status" value="1"/>
</dbReference>
<gene>
    <name evidence="9" type="ORF">COX83_01865</name>
</gene>
<evidence type="ECO:0000256" key="3">
    <source>
        <dbReference type="ARBA" id="ARBA00022801"/>
    </source>
</evidence>
<dbReference type="EMBL" id="PFPI01000025">
    <property type="protein sequence ID" value="PIZ93448.1"/>
    <property type="molecule type" value="Genomic_DNA"/>
</dbReference>
<reference evidence="10" key="1">
    <citation type="submission" date="2017-09" db="EMBL/GenBank/DDBJ databases">
        <title>Depth-based differentiation of microbial function through sediment-hosted aquifers and enrichment of novel symbionts in the deep terrestrial subsurface.</title>
        <authorList>
            <person name="Probst A.J."/>
            <person name="Ladd B."/>
            <person name="Jarett J.K."/>
            <person name="Geller-Mcgrath D.E."/>
            <person name="Sieber C.M.K."/>
            <person name="Emerson J.B."/>
            <person name="Anantharaman K."/>
            <person name="Thomas B.C."/>
            <person name="Malmstrom R."/>
            <person name="Stieglmeier M."/>
            <person name="Klingl A."/>
            <person name="Woyke T."/>
            <person name="Ryan C.M."/>
            <person name="Banfield J.F."/>
        </authorList>
    </citation>
    <scope>NUCLEOTIDE SEQUENCE [LARGE SCALE GENOMIC DNA]</scope>
</reference>
<comment type="similarity">
    <text evidence="1 6">Belongs to the peptidase S8 family.</text>
</comment>
<proteinExistence type="inferred from homology"/>
<evidence type="ECO:0000259" key="8">
    <source>
        <dbReference type="Pfam" id="PF00082"/>
    </source>
</evidence>
<dbReference type="GO" id="GO:0004252">
    <property type="term" value="F:serine-type endopeptidase activity"/>
    <property type="evidence" value="ECO:0007669"/>
    <property type="project" value="UniProtKB-UniRule"/>
</dbReference>
<keyword evidence="3 6" id="KW-0378">Hydrolase</keyword>
<feature type="active site" description="Charge relay system" evidence="5 6">
    <location>
        <position position="61"/>
    </location>
</feature>
<dbReference type="CDD" id="cd07473">
    <property type="entry name" value="Peptidases_S8_Subtilisin_like"/>
    <property type="match status" value="1"/>
</dbReference>
<accession>A0A2M7V4J6</accession>
<dbReference type="InterPro" id="IPR028994">
    <property type="entry name" value="Integrin_alpha_N"/>
</dbReference>
<dbReference type="InterPro" id="IPR000209">
    <property type="entry name" value="Peptidase_S8/S53_dom"/>
</dbReference>
<feature type="transmembrane region" description="Helical" evidence="7">
    <location>
        <begin position="7"/>
        <end position="27"/>
    </location>
</feature>
<dbReference type="InterPro" id="IPR036852">
    <property type="entry name" value="Peptidase_S8/S53_dom_sf"/>
</dbReference>
<evidence type="ECO:0000256" key="4">
    <source>
        <dbReference type="ARBA" id="ARBA00022825"/>
    </source>
</evidence>
<comment type="caution">
    <text evidence="9">The sequence shown here is derived from an EMBL/GenBank/DDBJ whole genome shotgun (WGS) entry which is preliminary data.</text>
</comment>
<dbReference type="InterPro" id="IPR022398">
    <property type="entry name" value="Peptidase_S8_His-AS"/>
</dbReference>
<dbReference type="PANTHER" id="PTHR43399">
    <property type="entry name" value="SUBTILISIN-RELATED"/>
    <property type="match status" value="1"/>
</dbReference>
<organism evidence="9 10">
    <name type="scientific">Candidatus Magasanikbacteria bacterium CG_4_10_14_0_2_um_filter_41_31</name>
    <dbReference type="NCBI Taxonomy" id="1974639"/>
    <lineage>
        <taxon>Bacteria</taxon>
        <taxon>Candidatus Magasanikiibacteriota</taxon>
    </lineage>
</organism>
<dbReference type="PROSITE" id="PS00138">
    <property type="entry name" value="SUBTILASE_SER"/>
    <property type="match status" value="1"/>
</dbReference>
<dbReference type="InterPro" id="IPR034204">
    <property type="entry name" value="PfSUB1-like_cat_dom"/>
</dbReference>
<keyword evidence="4 6" id="KW-0720">Serine protease</keyword>
<dbReference type="PROSITE" id="PS00137">
    <property type="entry name" value="SUBTILASE_HIS"/>
    <property type="match status" value="1"/>
</dbReference>
<dbReference type="PANTHER" id="PTHR43399:SF4">
    <property type="entry name" value="CELL WALL-ASSOCIATED PROTEASE"/>
    <property type="match status" value="1"/>
</dbReference>
<keyword evidence="7" id="KW-0812">Transmembrane</keyword>
<evidence type="ECO:0000313" key="9">
    <source>
        <dbReference type="EMBL" id="PIZ93448.1"/>
    </source>
</evidence>
<keyword evidence="7" id="KW-0472">Membrane</keyword>